<evidence type="ECO:0000256" key="8">
    <source>
        <dbReference type="SAM" id="Phobius"/>
    </source>
</evidence>
<feature type="region of interest" description="Disordered" evidence="7">
    <location>
        <begin position="1"/>
        <end position="30"/>
    </location>
</feature>
<gene>
    <name evidence="9" type="ORF">DdX_02121</name>
</gene>
<name>A0AAD4RC18_9BILA</name>
<evidence type="ECO:0000256" key="4">
    <source>
        <dbReference type="ARBA" id="ARBA00022989"/>
    </source>
</evidence>
<evidence type="ECO:0000256" key="7">
    <source>
        <dbReference type="SAM" id="MobiDB-lite"/>
    </source>
</evidence>
<dbReference type="AlphaFoldDB" id="A0AAD4RC18"/>
<sequence length="531" mass="60643">MSVVSERPSRRYSSQKPMNRSGRPGDLSSRSAVGIDMGQPFLMPQFSAAASEGVKIDLNEDNWCDNTTVVTGNTSEHSYGGVPERFYNSPQTIGKNVARRCSRLSWLCSAFIVSLSSLLSAPLMASIPYIISTLNLPEYEWAPMQCEIDCQGYLLNMAGKSALLLLAFYVLYWRRNTADMPRLFLMRAAFVLFTLFVLFAFWLFYIVRIVIERNSNYSYVTSYALSLLDILLFVHCIWIFFELRQFRPVYSVTIVRDPDGETHTHEIGHMSIQEAAVQVLRIYHTYFPSYNSYLDYSRQSAATAGVPSGFKLYDIEGRGEGTTLSEASARILVEATSRRRMAGHNDMLYEELEWEKRYKKRKYRLLSCTEEVFSQVQAVRNNNSNQKPFAQMDTTAAAKTVLGGIAKPLNRFLRFTRQQPNHLPKQVSEHLEQCLAYRFSARTFLQRFFSNKNPPSEIVSQSKWSILCNMQASSSLKHGASFVLRSHNTNSSESGIQLYCTFSAFPFYNITEQNTPEKSKFELKITTDQGF</sequence>
<feature type="transmembrane region" description="Helical" evidence="8">
    <location>
        <begin position="184"/>
        <end position="211"/>
    </location>
</feature>
<evidence type="ECO:0000256" key="3">
    <source>
        <dbReference type="ARBA" id="ARBA00022692"/>
    </source>
</evidence>
<comment type="caution">
    <text evidence="9">The sequence shown here is derived from an EMBL/GenBank/DDBJ whole genome shotgun (WGS) entry which is preliminary data.</text>
</comment>
<evidence type="ECO:0000256" key="2">
    <source>
        <dbReference type="ARBA" id="ARBA00022475"/>
    </source>
</evidence>
<evidence type="ECO:0000313" key="9">
    <source>
        <dbReference type="EMBL" id="KAI1725463.1"/>
    </source>
</evidence>
<dbReference type="GO" id="GO:0005886">
    <property type="term" value="C:plasma membrane"/>
    <property type="evidence" value="ECO:0007669"/>
    <property type="project" value="UniProtKB-SubCell"/>
</dbReference>
<evidence type="ECO:0000256" key="6">
    <source>
        <dbReference type="ARBA" id="ARBA00025718"/>
    </source>
</evidence>
<feature type="transmembrane region" description="Helical" evidence="8">
    <location>
        <begin position="104"/>
        <end position="131"/>
    </location>
</feature>
<comment type="similarity">
    <text evidence="6">Belongs to the Vang family.</text>
</comment>
<keyword evidence="4 8" id="KW-1133">Transmembrane helix</keyword>
<reference evidence="9" key="1">
    <citation type="submission" date="2022-01" db="EMBL/GenBank/DDBJ databases">
        <title>Genome Sequence Resource for Two Populations of Ditylenchus destructor, the Migratory Endoparasitic Phytonematode.</title>
        <authorList>
            <person name="Zhang H."/>
            <person name="Lin R."/>
            <person name="Xie B."/>
        </authorList>
    </citation>
    <scope>NUCLEOTIDE SEQUENCE</scope>
    <source>
        <strain evidence="9">BazhouSP</strain>
    </source>
</reference>
<evidence type="ECO:0000256" key="1">
    <source>
        <dbReference type="ARBA" id="ARBA00004651"/>
    </source>
</evidence>
<dbReference type="Pfam" id="PF06638">
    <property type="entry name" value="Strabismus"/>
    <property type="match status" value="1"/>
</dbReference>
<dbReference type="InterPro" id="IPR009539">
    <property type="entry name" value="VANGL"/>
</dbReference>
<evidence type="ECO:0000256" key="5">
    <source>
        <dbReference type="ARBA" id="ARBA00023136"/>
    </source>
</evidence>
<keyword evidence="10" id="KW-1185">Reference proteome</keyword>
<comment type="subcellular location">
    <subcellularLocation>
        <location evidence="1">Cell membrane</location>
        <topology evidence="1">Multi-pass membrane protein</topology>
    </subcellularLocation>
</comment>
<evidence type="ECO:0000313" key="10">
    <source>
        <dbReference type="Proteomes" id="UP001201812"/>
    </source>
</evidence>
<organism evidence="9 10">
    <name type="scientific">Ditylenchus destructor</name>
    <dbReference type="NCBI Taxonomy" id="166010"/>
    <lineage>
        <taxon>Eukaryota</taxon>
        <taxon>Metazoa</taxon>
        <taxon>Ecdysozoa</taxon>
        <taxon>Nematoda</taxon>
        <taxon>Chromadorea</taxon>
        <taxon>Rhabditida</taxon>
        <taxon>Tylenchina</taxon>
        <taxon>Tylenchomorpha</taxon>
        <taxon>Sphaerularioidea</taxon>
        <taxon>Anguinidae</taxon>
        <taxon>Anguininae</taxon>
        <taxon>Ditylenchus</taxon>
    </lineage>
</organism>
<protein>
    <submittedName>
        <fullName evidence="9">Strabismus protein domain-containing protein</fullName>
    </submittedName>
</protein>
<feature type="transmembrane region" description="Helical" evidence="8">
    <location>
        <begin position="223"/>
        <end position="241"/>
    </location>
</feature>
<proteinExistence type="inferred from homology"/>
<dbReference type="EMBL" id="JAKKPZ010000002">
    <property type="protein sequence ID" value="KAI1725463.1"/>
    <property type="molecule type" value="Genomic_DNA"/>
</dbReference>
<feature type="transmembrane region" description="Helical" evidence="8">
    <location>
        <begin position="151"/>
        <end position="172"/>
    </location>
</feature>
<dbReference type="PANTHER" id="PTHR20886">
    <property type="entry name" value="VANG-LIKE PROTEIN"/>
    <property type="match status" value="1"/>
</dbReference>
<keyword evidence="3 8" id="KW-0812">Transmembrane</keyword>
<keyword evidence="2" id="KW-1003">Cell membrane</keyword>
<accession>A0AAD4RC18</accession>
<keyword evidence="5 8" id="KW-0472">Membrane</keyword>
<dbReference type="Proteomes" id="UP001201812">
    <property type="component" value="Unassembled WGS sequence"/>
</dbReference>